<keyword evidence="2" id="KW-1185">Reference proteome</keyword>
<organism evidence="1 2">
    <name type="scientific">Micractinium conductrix</name>
    <dbReference type="NCBI Taxonomy" id="554055"/>
    <lineage>
        <taxon>Eukaryota</taxon>
        <taxon>Viridiplantae</taxon>
        <taxon>Chlorophyta</taxon>
        <taxon>core chlorophytes</taxon>
        <taxon>Trebouxiophyceae</taxon>
        <taxon>Chlorellales</taxon>
        <taxon>Chlorellaceae</taxon>
        <taxon>Chlorella clade</taxon>
        <taxon>Micractinium</taxon>
    </lineage>
</organism>
<gene>
    <name evidence="1" type="ORF">C2E20_1411</name>
</gene>
<dbReference type="PANTHER" id="PTHR31385">
    <property type="entry name" value="PUTATIVE (DUF220)-RELATED"/>
    <property type="match status" value="1"/>
</dbReference>
<evidence type="ECO:0000313" key="1">
    <source>
        <dbReference type="EMBL" id="PSC75636.1"/>
    </source>
</evidence>
<accession>A0A2P6VNG5</accession>
<protein>
    <recommendedName>
        <fullName evidence="3">Coenzyme Q-binding protein COQ10 START domain-containing protein</fullName>
    </recommendedName>
</protein>
<dbReference type="Gene3D" id="3.30.530.20">
    <property type="match status" value="1"/>
</dbReference>
<dbReference type="Pfam" id="PF10604">
    <property type="entry name" value="Polyketide_cyc2"/>
    <property type="match status" value="1"/>
</dbReference>
<name>A0A2P6VNG5_9CHLO</name>
<sequence>MELGNVEIESLTYTDGCFTVQGCLLSRAAPETVYQVLTDYEALPRVFHNIDEAELRYCGETGQKQLAQTCKWAFLVFSGTFVTELNVFEDAAARQLTFSLIESAFMKEFVGSWEVRPAVNGLCEVRHRLSVRPVVAPPQKIGDISAKIFKRQVAGLLDDLSRELDRRTA</sequence>
<comment type="caution">
    <text evidence="1">The sequence shown here is derived from an EMBL/GenBank/DDBJ whole genome shotgun (WGS) entry which is preliminary data.</text>
</comment>
<dbReference type="SUPFAM" id="SSF55961">
    <property type="entry name" value="Bet v1-like"/>
    <property type="match status" value="1"/>
</dbReference>
<dbReference type="AlphaFoldDB" id="A0A2P6VNG5"/>
<evidence type="ECO:0000313" key="2">
    <source>
        <dbReference type="Proteomes" id="UP000239649"/>
    </source>
</evidence>
<dbReference type="PANTHER" id="PTHR31385:SF1">
    <property type="entry name" value="PUTATIVE (DUF220)-RELATED"/>
    <property type="match status" value="1"/>
</dbReference>
<dbReference type="STRING" id="554055.A0A2P6VNG5"/>
<dbReference type="Proteomes" id="UP000239649">
    <property type="component" value="Unassembled WGS sequence"/>
</dbReference>
<dbReference type="InterPro" id="IPR023393">
    <property type="entry name" value="START-like_dom_sf"/>
</dbReference>
<dbReference type="OrthoDB" id="530906at2759"/>
<dbReference type="InterPro" id="IPR019587">
    <property type="entry name" value="Polyketide_cyclase/dehydratase"/>
</dbReference>
<reference evidence="1 2" key="1">
    <citation type="journal article" date="2018" name="Plant J.">
        <title>Genome sequences of Chlorella sorokiniana UTEX 1602 and Micractinium conductrix SAG 241.80: implications to maltose excretion by a green alga.</title>
        <authorList>
            <person name="Arriola M.B."/>
            <person name="Velmurugan N."/>
            <person name="Zhang Y."/>
            <person name="Plunkett M.H."/>
            <person name="Hondzo H."/>
            <person name="Barney B.M."/>
        </authorList>
    </citation>
    <scope>NUCLEOTIDE SEQUENCE [LARGE SCALE GENOMIC DNA]</scope>
    <source>
        <strain evidence="1 2">SAG 241.80</strain>
    </source>
</reference>
<evidence type="ECO:0008006" key="3">
    <source>
        <dbReference type="Google" id="ProtNLM"/>
    </source>
</evidence>
<proteinExistence type="predicted"/>
<dbReference type="EMBL" id="LHPF02000002">
    <property type="protein sequence ID" value="PSC75636.1"/>
    <property type="molecule type" value="Genomic_DNA"/>
</dbReference>